<sequence length="223" mass="25859">MKKLLLFLIVAITLIYGCNKNSELDEIEPTFKEKYSLDGQVNGVFTDFRKSTELQGIGSPLEDNDSIEFSRGVSFLSLSNDSFEVHIERRVFVPKAQLVEQDTLLNDSIKMYLPQFKNFDDFTKLFQPGIYNYSAKDKVFTFVTIKKTEENLDWFFSYYQPTSEFTFSIDTLLIDRQNEKIYIAGKFNSVNSSDNKDIKDIISLKDIEFSACFKNEYGFEPSK</sequence>
<evidence type="ECO:0000313" key="1">
    <source>
        <dbReference type="EMBL" id="SHG04242.1"/>
    </source>
</evidence>
<name>A0A1M5GL54_9BACT</name>
<keyword evidence="2" id="KW-1185">Reference proteome</keyword>
<dbReference type="EMBL" id="FQUM01000025">
    <property type="protein sequence ID" value="SHG04242.1"/>
    <property type="molecule type" value="Genomic_DNA"/>
</dbReference>
<reference evidence="1 2" key="1">
    <citation type="submission" date="2016-11" db="EMBL/GenBank/DDBJ databases">
        <authorList>
            <person name="Jaros S."/>
            <person name="Januszkiewicz K."/>
            <person name="Wedrychowicz H."/>
        </authorList>
    </citation>
    <scope>NUCLEOTIDE SEQUENCE [LARGE SCALE GENOMIC DNA]</scope>
    <source>
        <strain evidence="1 2">DSM 26910</strain>
    </source>
</reference>
<gene>
    <name evidence="1" type="ORF">SAMN05444274_1259</name>
</gene>
<organism evidence="1 2">
    <name type="scientific">Mariniphaga anaerophila</name>
    <dbReference type="NCBI Taxonomy" id="1484053"/>
    <lineage>
        <taxon>Bacteria</taxon>
        <taxon>Pseudomonadati</taxon>
        <taxon>Bacteroidota</taxon>
        <taxon>Bacteroidia</taxon>
        <taxon>Marinilabiliales</taxon>
        <taxon>Prolixibacteraceae</taxon>
        <taxon>Mariniphaga</taxon>
    </lineage>
</organism>
<proteinExistence type="predicted"/>
<protein>
    <recommendedName>
        <fullName evidence="3">Lipoprotein</fullName>
    </recommendedName>
</protein>
<dbReference type="STRING" id="1484053.SAMN05444274_1259"/>
<dbReference type="PROSITE" id="PS51257">
    <property type="entry name" value="PROKAR_LIPOPROTEIN"/>
    <property type="match status" value="1"/>
</dbReference>
<evidence type="ECO:0000313" key="2">
    <source>
        <dbReference type="Proteomes" id="UP000184164"/>
    </source>
</evidence>
<dbReference type="RefSeq" id="WP_073003633.1">
    <property type="nucleotide sequence ID" value="NZ_FQUM01000025.1"/>
</dbReference>
<dbReference type="AlphaFoldDB" id="A0A1M5GL54"/>
<accession>A0A1M5GL54</accession>
<dbReference type="OrthoDB" id="9813075at2"/>
<dbReference type="Proteomes" id="UP000184164">
    <property type="component" value="Unassembled WGS sequence"/>
</dbReference>
<evidence type="ECO:0008006" key="3">
    <source>
        <dbReference type="Google" id="ProtNLM"/>
    </source>
</evidence>